<feature type="compositionally biased region" description="Acidic residues" evidence="1">
    <location>
        <begin position="1"/>
        <end position="13"/>
    </location>
</feature>
<sequence>MSDTAVDADDEPGSDTQLPSTAVAHEGRQPCRCLAAGHAAALPRRNPRGLPLSPSLCLSGRSAAADLCRSFAGPATGESNLGAGGPGQGTRPAWRAGELGDETRRTADLTVR</sequence>
<evidence type="ECO:0000256" key="1">
    <source>
        <dbReference type="SAM" id="MobiDB-lite"/>
    </source>
</evidence>
<keyword evidence="3" id="KW-1185">Reference proteome</keyword>
<proteinExistence type="predicted"/>
<comment type="caution">
    <text evidence="2">The sequence shown here is derived from an EMBL/GenBank/DDBJ whole genome shotgun (WGS) entry which is preliminary data.</text>
</comment>
<organism evidence="2 3">
    <name type="scientific">Pseudonocardia eucalypti</name>
    <dbReference type="NCBI Taxonomy" id="648755"/>
    <lineage>
        <taxon>Bacteria</taxon>
        <taxon>Bacillati</taxon>
        <taxon>Actinomycetota</taxon>
        <taxon>Actinomycetes</taxon>
        <taxon>Pseudonocardiales</taxon>
        <taxon>Pseudonocardiaceae</taxon>
        <taxon>Pseudonocardia</taxon>
    </lineage>
</organism>
<evidence type="ECO:0000313" key="2">
    <source>
        <dbReference type="EMBL" id="GAA5172140.1"/>
    </source>
</evidence>
<accession>A0ABP9R5T9</accession>
<feature type="compositionally biased region" description="Basic and acidic residues" evidence="1">
    <location>
        <begin position="101"/>
        <end position="112"/>
    </location>
</feature>
<protein>
    <submittedName>
        <fullName evidence="2">Uncharacterized protein</fullName>
    </submittedName>
</protein>
<feature type="region of interest" description="Disordered" evidence="1">
    <location>
        <begin position="72"/>
        <end position="112"/>
    </location>
</feature>
<dbReference type="Proteomes" id="UP001428817">
    <property type="component" value="Unassembled WGS sequence"/>
</dbReference>
<evidence type="ECO:0000313" key="3">
    <source>
        <dbReference type="Proteomes" id="UP001428817"/>
    </source>
</evidence>
<reference evidence="3" key="1">
    <citation type="journal article" date="2019" name="Int. J. Syst. Evol. Microbiol.">
        <title>The Global Catalogue of Microorganisms (GCM) 10K type strain sequencing project: providing services to taxonomists for standard genome sequencing and annotation.</title>
        <authorList>
            <consortium name="The Broad Institute Genomics Platform"/>
            <consortium name="The Broad Institute Genome Sequencing Center for Infectious Disease"/>
            <person name="Wu L."/>
            <person name="Ma J."/>
        </authorList>
    </citation>
    <scope>NUCLEOTIDE SEQUENCE [LARGE SCALE GENOMIC DNA]</scope>
    <source>
        <strain evidence="3">JCM 18303</strain>
    </source>
</reference>
<name>A0ABP9R5T9_9PSEU</name>
<gene>
    <name evidence="2" type="ORF">GCM10023321_71590</name>
</gene>
<feature type="region of interest" description="Disordered" evidence="1">
    <location>
        <begin position="1"/>
        <end position="26"/>
    </location>
</feature>
<dbReference type="EMBL" id="BAABJP010000051">
    <property type="protein sequence ID" value="GAA5172140.1"/>
    <property type="molecule type" value="Genomic_DNA"/>
</dbReference>